<dbReference type="KEGG" id="sapo:SAPIO_CDS4892"/>
<dbReference type="PANTHER" id="PTHR35392:SF4">
    <property type="entry name" value="ZN(II)2CYS6 TRANSCRIPTION FACTOR (EUROFUNG)"/>
    <property type="match status" value="1"/>
</dbReference>
<evidence type="ECO:0000313" key="2">
    <source>
        <dbReference type="EMBL" id="KEZ43216.1"/>
    </source>
</evidence>
<dbReference type="InterPro" id="IPR052973">
    <property type="entry name" value="Fungal_sec-metab_reg_TF"/>
</dbReference>
<sequence length="773" mass="86178">MPTSRDSQETRVVSTADPGLSCEEEHCQDPELARRYSCSSSPPPPSLTALSDLACHGFASSHHSTGANSQIFRESSSAQDNQLPLPLIPDLLSFIVDDPRSCHVSVPMNTPGPKQAGRDDGACLPFDGTWQQGVFTDNLLIGPSTTSLFPEFSQVLPSDSGIWPTELSLASTLELLSATGDPIATTDSMPAMPSSDYRLPNLELVPAPPASHHQYPLWVDPVLSHVSDDVSPAILPDLLAQPIWDAPVYRSLYGLDGKTSDPLDTDLDDTWVDSAASGGIPPDEPDDSWLFWDDEADQTHPSVLKYIFEPDEISDTTLAVESLGEAGKQEENRASDKHDDNVLPKLLPARRPFPNLSLPLATSRGPSEEERPRKKALTIILENGVASVKDYQVPAKRGVRRTKLSKEKSAAVASKRKTHEICIKCKVARTECVGGTPCHRCVAAWERKPHVVHQPCLKAHFLDIIESGSCNYVSQRVASHLTLDGRRRISISMPEEFDLPSLLQAVQERQHSFNIRRRKMSRTLFVIDMAEHARLLGQIRENDETNTTTLRQFIDNALLTTSDWRSSVKECEALDDPLALLPVWNNEPCRGSYDIVPVDGSEPRPLDVEDPEDVKEIILGATLSRIICRKLEIDAYRRLQKIINKLRFESSESSIRFVKQLGDVLLTLRWRLSWWEVHGDGRGDPDPQRLLYVERVKRLTLVLYFYYFTAKRSISSWLRPEGMAGVWSEYADTLPMWEDLPTVESVDGLEEWLGAGKALVKDAGKKKVPHMET</sequence>
<gene>
    <name evidence="2" type="ORF">SAPIO_CDS4892</name>
</gene>
<keyword evidence="3" id="KW-1185">Reference proteome</keyword>
<feature type="region of interest" description="Disordered" evidence="1">
    <location>
        <begin position="323"/>
        <end position="373"/>
    </location>
</feature>
<dbReference type="HOGENOM" id="CLU_361743_0_0_1"/>
<organism evidence="2 3">
    <name type="scientific">Pseudallescheria apiosperma</name>
    <name type="common">Scedosporium apiospermum</name>
    <dbReference type="NCBI Taxonomy" id="563466"/>
    <lineage>
        <taxon>Eukaryota</taxon>
        <taxon>Fungi</taxon>
        <taxon>Dikarya</taxon>
        <taxon>Ascomycota</taxon>
        <taxon>Pezizomycotina</taxon>
        <taxon>Sordariomycetes</taxon>
        <taxon>Hypocreomycetidae</taxon>
        <taxon>Microascales</taxon>
        <taxon>Microascaceae</taxon>
        <taxon>Scedosporium</taxon>
    </lineage>
</organism>
<feature type="compositionally biased region" description="Polar residues" evidence="1">
    <location>
        <begin position="1"/>
        <end position="13"/>
    </location>
</feature>
<protein>
    <submittedName>
        <fullName evidence="2">Uncharacterized protein</fullName>
    </submittedName>
</protein>
<dbReference type="Proteomes" id="UP000028545">
    <property type="component" value="Unassembled WGS sequence"/>
</dbReference>
<feature type="region of interest" description="Disordered" evidence="1">
    <location>
        <begin position="266"/>
        <end position="291"/>
    </location>
</feature>
<dbReference type="VEuPathDB" id="FungiDB:SAPIO_CDS4892"/>
<evidence type="ECO:0000313" key="3">
    <source>
        <dbReference type="Proteomes" id="UP000028545"/>
    </source>
</evidence>
<name>A0A084G7A4_PSEDA</name>
<feature type="region of interest" description="Disordered" evidence="1">
    <location>
        <begin position="1"/>
        <end position="26"/>
    </location>
</feature>
<dbReference type="OrthoDB" id="5425448at2759"/>
<dbReference type="PANTHER" id="PTHR35392">
    <property type="entry name" value="ZN(II)2CYS6 TRANSCRIPTION FACTOR (EUROFUNG)-RELATED-RELATED"/>
    <property type="match status" value="1"/>
</dbReference>
<comment type="caution">
    <text evidence="2">The sequence shown here is derived from an EMBL/GenBank/DDBJ whole genome shotgun (WGS) entry which is preliminary data.</text>
</comment>
<accession>A0A084G7A4</accession>
<dbReference type="EMBL" id="JOWA01000095">
    <property type="protein sequence ID" value="KEZ43216.1"/>
    <property type="molecule type" value="Genomic_DNA"/>
</dbReference>
<proteinExistence type="predicted"/>
<feature type="compositionally biased region" description="Basic and acidic residues" evidence="1">
    <location>
        <begin position="327"/>
        <end position="342"/>
    </location>
</feature>
<dbReference type="GeneID" id="27723964"/>
<dbReference type="AlphaFoldDB" id="A0A084G7A4"/>
<dbReference type="RefSeq" id="XP_016643015.1">
    <property type="nucleotide sequence ID" value="XM_016787340.1"/>
</dbReference>
<reference evidence="2 3" key="1">
    <citation type="journal article" date="2014" name="Genome Announc.">
        <title>Draft genome sequence of the pathogenic fungus Scedosporium apiospermum.</title>
        <authorList>
            <person name="Vandeputte P."/>
            <person name="Ghamrawi S."/>
            <person name="Rechenmann M."/>
            <person name="Iltis A."/>
            <person name="Giraud S."/>
            <person name="Fleury M."/>
            <person name="Thornton C."/>
            <person name="Delhaes L."/>
            <person name="Meyer W."/>
            <person name="Papon N."/>
            <person name="Bouchara J.P."/>
        </authorList>
    </citation>
    <scope>NUCLEOTIDE SEQUENCE [LARGE SCALE GENOMIC DNA]</scope>
    <source>
        <strain evidence="2 3">IHEM 14462</strain>
    </source>
</reference>
<evidence type="ECO:0000256" key="1">
    <source>
        <dbReference type="SAM" id="MobiDB-lite"/>
    </source>
</evidence>